<feature type="compositionally biased region" description="Basic and acidic residues" evidence="1">
    <location>
        <begin position="644"/>
        <end position="653"/>
    </location>
</feature>
<feature type="region of interest" description="Disordered" evidence="1">
    <location>
        <begin position="1"/>
        <end position="120"/>
    </location>
</feature>
<feature type="compositionally biased region" description="Basic and acidic residues" evidence="1">
    <location>
        <begin position="661"/>
        <end position="674"/>
    </location>
</feature>
<proteinExistence type="predicted"/>
<evidence type="ECO:0000256" key="1">
    <source>
        <dbReference type="SAM" id="MobiDB-lite"/>
    </source>
</evidence>
<feature type="compositionally biased region" description="Basic and acidic residues" evidence="1">
    <location>
        <begin position="484"/>
        <end position="506"/>
    </location>
</feature>
<feature type="compositionally biased region" description="Pro residues" evidence="1">
    <location>
        <begin position="65"/>
        <end position="78"/>
    </location>
</feature>
<gene>
    <name evidence="2" type="ORF">LTR77_009306</name>
</gene>
<accession>A0AAV9NZG7</accession>
<dbReference type="GeneID" id="89930638"/>
<keyword evidence="3" id="KW-1185">Reference proteome</keyword>
<feature type="compositionally biased region" description="Low complexity" evidence="1">
    <location>
        <begin position="610"/>
        <end position="623"/>
    </location>
</feature>
<evidence type="ECO:0000313" key="3">
    <source>
        <dbReference type="Proteomes" id="UP001337655"/>
    </source>
</evidence>
<feature type="compositionally biased region" description="Basic and acidic residues" evidence="1">
    <location>
        <begin position="108"/>
        <end position="117"/>
    </location>
</feature>
<comment type="caution">
    <text evidence="2">The sequence shown here is derived from an EMBL/GenBank/DDBJ whole genome shotgun (WGS) entry which is preliminary data.</text>
</comment>
<name>A0AAV9NZG7_9PEZI</name>
<feature type="region of interest" description="Disordered" evidence="1">
    <location>
        <begin position="137"/>
        <end position="156"/>
    </location>
</feature>
<feature type="region of interest" description="Disordered" evidence="1">
    <location>
        <begin position="478"/>
        <end position="691"/>
    </location>
</feature>
<feature type="compositionally biased region" description="Polar residues" evidence="1">
    <location>
        <begin position="568"/>
        <end position="581"/>
    </location>
</feature>
<dbReference type="Proteomes" id="UP001337655">
    <property type="component" value="Unassembled WGS sequence"/>
</dbReference>
<protein>
    <submittedName>
        <fullName evidence="2">Uncharacterized protein</fullName>
    </submittedName>
</protein>
<dbReference type="AlphaFoldDB" id="A0AAV9NZG7"/>
<feature type="compositionally biased region" description="Basic and acidic residues" evidence="1">
    <location>
        <begin position="1"/>
        <end position="10"/>
    </location>
</feature>
<reference evidence="2 3" key="1">
    <citation type="submission" date="2023-08" db="EMBL/GenBank/DDBJ databases">
        <title>Black Yeasts Isolated from many extreme environments.</title>
        <authorList>
            <person name="Coleine C."/>
            <person name="Stajich J.E."/>
            <person name="Selbmann L."/>
        </authorList>
    </citation>
    <scope>NUCLEOTIDE SEQUENCE [LARGE SCALE GENOMIC DNA]</scope>
    <source>
        <strain evidence="2 3">CCFEE 5935</strain>
    </source>
</reference>
<organism evidence="2 3">
    <name type="scientific">Saxophila tyrrhenica</name>
    <dbReference type="NCBI Taxonomy" id="1690608"/>
    <lineage>
        <taxon>Eukaryota</taxon>
        <taxon>Fungi</taxon>
        <taxon>Dikarya</taxon>
        <taxon>Ascomycota</taxon>
        <taxon>Pezizomycotina</taxon>
        <taxon>Dothideomycetes</taxon>
        <taxon>Dothideomycetidae</taxon>
        <taxon>Mycosphaerellales</taxon>
        <taxon>Extremaceae</taxon>
        <taxon>Saxophila</taxon>
    </lineage>
</organism>
<feature type="compositionally biased region" description="Basic and acidic residues" evidence="1">
    <location>
        <begin position="225"/>
        <end position="266"/>
    </location>
</feature>
<evidence type="ECO:0000313" key="2">
    <source>
        <dbReference type="EMBL" id="KAK5165208.1"/>
    </source>
</evidence>
<feature type="region of interest" description="Disordered" evidence="1">
    <location>
        <begin position="225"/>
        <end position="268"/>
    </location>
</feature>
<dbReference type="EMBL" id="JAVRRT010000017">
    <property type="protein sequence ID" value="KAK5165208.1"/>
    <property type="molecule type" value="Genomic_DNA"/>
</dbReference>
<sequence length="691" mass="75889">MATPSRHDDAISAMLNLADPAKPWNDVASPTSPSAAASDKTAKTPRKKSPAAENGPAVQKSPSPEDAPPAAEPTPTPRPHYDPNAIGFQPAPFAPPSSPFTPDTNLELIRHRFEHRPNRPRVSTSFYQEIYDEFGDIGDRDEYPEYPRTPTPTTPQFREVLDGYWEIPEQDRDGLAELALPTGGGDEGAIGRLQGRLEGYTEMTGEEVGRLVGMAEVIARKRVERREKAERDAARAEQETREAEEKDAKRVEEENRAAEEGKKKGEMLATTKKPQDINLEAQVLKLRKTQQEALSQAMSYRVHATLLPAKRVLKGEGEMLTAEHAQTALLYAYEALRIARSFVTPKLADDGEEAADTPLAGCAANDEVLEKAAVALQGRCAYYVGVAEFVLWKTGEGSELAMGKERDVVLGYFELALRAADGGYHEGKQAEEWVKFLESGEDSDVEDDVVQKEKGEGSWSGWLAEKVLRRFSTRSAASEEVASEDDRLQGRKTKGKEAVKDAEPSRGRARRRKSSEAGPSHLNRWRTLADIPSGSSGSSFADGYASPSSEDEDGADFLDDNAADVATPETSSRLSDLNLRSYTDDDENPGLPPPVTSPQLRAKSIVIKVPTSPTSATSSPKSDSIYDRRHSRKSSILASCAKVTGREKHRSELEEAEEGESPFRDRFQNEEKRPGGLTKRRVSQGRPEDMV</sequence>
<dbReference type="RefSeq" id="XP_064655351.1">
    <property type="nucleotide sequence ID" value="XM_064806534.1"/>
</dbReference>
<feature type="compositionally biased region" description="Low complexity" evidence="1">
    <location>
        <begin position="28"/>
        <end position="39"/>
    </location>
</feature>
<feature type="compositionally biased region" description="Acidic residues" evidence="1">
    <location>
        <begin position="549"/>
        <end position="562"/>
    </location>
</feature>